<gene>
    <name evidence="1" type="ORF">RAG0_11258</name>
</gene>
<dbReference type="InterPro" id="IPR052523">
    <property type="entry name" value="Trichothecene_AcTrans"/>
</dbReference>
<dbReference type="SUPFAM" id="SSF55729">
    <property type="entry name" value="Acyl-CoA N-acyltransferases (Nat)"/>
    <property type="match status" value="1"/>
</dbReference>
<evidence type="ECO:0008006" key="3">
    <source>
        <dbReference type="Google" id="ProtNLM"/>
    </source>
</evidence>
<proteinExistence type="predicted"/>
<evidence type="ECO:0000313" key="1">
    <source>
        <dbReference type="EMBL" id="CZT05024.1"/>
    </source>
</evidence>
<accession>A0A1E1L3I0</accession>
<evidence type="ECO:0000313" key="2">
    <source>
        <dbReference type="Proteomes" id="UP000178912"/>
    </source>
</evidence>
<dbReference type="OrthoDB" id="4738875at2759"/>
<dbReference type="Gene3D" id="3.40.630.30">
    <property type="match status" value="1"/>
</dbReference>
<protein>
    <recommendedName>
        <fullName evidence="3">N-acetyltransferase domain-containing protein</fullName>
    </recommendedName>
</protein>
<dbReference type="AlphaFoldDB" id="A0A1E1L3I0"/>
<name>A0A1E1L3I0_9HELO</name>
<dbReference type="PANTHER" id="PTHR42791:SF1">
    <property type="entry name" value="N-ACETYLTRANSFERASE DOMAIN-CONTAINING PROTEIN"/>
    <property type="match status" value="1"/>
</dbReference>
<keyword evidence="2" id="KW-1185">Reference proteome</keyword>
<dbReference type="PANTHER" id="PTHR42791">
    <property type="entry name" value="GNAT FAMILY ACETYLTRANSFERASE"/>
    <property type="match status" value="1"/>
</dbReference>
<dbReference type="Proteomes" id="UP000178912">
    <property type="component" value="Unassembled WGS sequence"/>
</dbReference>
<reference evidence="2" key="1">
    <citation type="submission" date="2016-03" db="EMBL/GenBank/DDBJ databases">
        <authorList>
            <person name="Guldener U."/>
        </authorList>
    </citation>
    <scope>NUCLEOTIDE SEQUENCE [LARGE SCALE GENOMIC DNA]</scope>
    <source>
        <strain evidence="2">04CH-RAC-A.6.1</strain>
    </source>
</reference>
<sequence length="250" mass="29437">MYIRGATARDLHRLAEIIITSLKDDPAFDFMWPYRHEYPEDNFFFWQQTLQSWLYDKKITFLVIVLDTSDCGLESQIEIVPDTVVSYAIWARHGNSNTARQRWRAKNTFFNNIDALTTKMEVWSHGRKYRRRDADFARLLALDKMGKAIEEQFWKDMPERWVLELMVTHVDFRRRGAAAELLKWGLNEADREKAPCKVEASPMGKLLYAANGFHDLALFIVSAEGQKESLELWAMRRDPVLQELQDRTRT</sequence>
<organism evidence="1 2">
    <name type="scientific">Rhynchosporium agropyri</name>
    <dbReference type="NCBI Taxonomy" id="914238"/>
    <lineage>
        <taxon>Eukaryota</taxon>
        <taxon>Fungi</taxon>
        <taxon>Dikarya</taxon>
        <taxon>Ascomycota</taxon>
        <taxon>Pezizomycotina</taxon>
        <taxon>Leotiomycetes</taxon>
        <taxon>Helotiales</taxon>
        <taxon>Ploettnerulaceae</taxon>
        <taxon>Rhynchosporium</taxon>
    </lineage>
</organism>
<dbReference type="EMBL" id="FJUX01000073">
    <property type="protein sequence ID" value="CZT05024.1"/>
    <property type="molecule type" value="Genomic_DNA"/>
</dbReference>
<dbReference type="InterPro" id="IPR016181">
    <property type="entry name" value="Acyl_CoA_acyltransferase"/>
</dbReference>